<dbReference type="OrthoDB" id="152799at2"/>
<comment type="caution">
    <text evidence="2">The sequence shown here is derived from an EMBL/GenBank/DDBJ whole genome shotgun (WGS) entry which is preliminary data.</text>
</comment>
<gene>
    <name evidence="2" type="ORF">CA85_41150</name>
</gene>
<dbReference type="Proteomes" id="UP000318053">
    <property type="component" value="Unassembled WGS sequence"/>
</dbReference>
<dbReference type="AlphaFoldDB" id="A0A5C5X327"/>
<dbReference type="Pfam" id="PF01553">
    <property type="entry name" value="Acyltransferase"/>
    <property type="match status" value="1"/>
</dbReference>
<proteinExistence type="predicted"/>
<reference evidence="2 3" key="1">
    <citation type="submission" date="2019-02" db="EMBL/GenBank/DDBJ databases">
        <title>Deep-cultivation of Planctomycetes and their phenomic and genomic characterization uncovers novel biology.</title>
        <authorList>
            <person name="Wiegand S."/>
            <person name="Jogler M."/>
            <person name="Boedeker C."/>
            <person name="Pinto D."/>
            <person name="Vollmers J."/>
            <person name="Rivas-Marin E."/>
            <person name="Kohn T."/>
            <person name="Peeters S.H."/>
            <person name="Heuer A."/>
            <person name="Rast P."/>
            <person name="Oberbeckmann S."/>
            <person name="Bunk B."/>
            <person name="Jeske O."/>
            <person name="Meyerdierks A."/>
            <person name="Storesund J.E."/>
            <person name="Kallscheuer N."/>
            <person name="Luecker S."/>
            <person name="Lage O.M."/>
            <person name="Pohl T."/>
            <person name="Merkel B.J."/>
            <person name="Hornburger P."/>
            <person name="Mueller R.-W."/>
            <person name="Bruemmer F."/>
            <person name="Labrenz M."/>
            <person name="Spormann A.M."/>
            <person name="Op Den Camp H."/>
            <person name="Overmann J."/>
            <person name="Amann R."/>
            <person name="Jetten M.S.M."/>
            <person name="Mascher T."/>
            <person name="Medema M.H."/>
            <person name="Devos D.P."/>
            <person name="Kaster A.-K."/>
            <person name="Ovreas L."/>
            <person name="Rohde M."/>
            <person name="Galperin M.Y."/>
            <person name="Jogler C."/>
        </authorList>
    </citation>
    <scope>NUCLEOTIDE SEQUENCE [LARGE SCALE GENOMIC DNA]</scope>
    <source>
        <strain evidence="2 3">CA85</strain>
    </source>
</reference>
<accession>A0A5C5X327</accession>
<dbReference type="CDD" id="cd06551">
    <property type="entry name" value="LPLAT"/>
    <property type="match status" value="1"/>
</dbReference>
<evidence type="ECO:0000313" key="3">
    <source>
        <dbReference type="Proteomes" id="UP000318053"/>
    </source>
</evidence>
<sequence length="272" mass="30814">MTSELAPAPAAWFQNGFHRFLDSYLKRHFHAIAVEREGSRSWATMDPDENVPVIVYCNHPSWWDPMIAHFINRRLMSPRQLYAPIDEVALAKYKVLAKLGFFGVDLNSNRGAARFLRSTGELLQRPASALWLTPEGHFADARDHAANLMPGLAHLCSKLPRGLVVPIALEYVFWEERLPECLLRIGEVVSLAEHPGDSKSRWAERLTVGLRENQRKLSSLAIARSAEPFENLLRGKQGASGVYDWSRRIQSWLSLRKFDAAHGDKFGVRSSE</sequence>
<feature type="domain" description="Phospholipid/glycerol acyltransferase" evidence="1">
    <location>
        <begin position="53"/>
        <end position="172"/>
    </location>
</feature>
<dbReference type="GO" id="GO:0016746">
    <property type="term" value="F:acyltransferase activity"/>
    <property type="evidence" value="ECO:0007669"/>
    <property type="project" value="InterPro"/>
</dbReference>
<dbReference type="InterPro" id="IPR002123">
    <property type="entry name" value="Plipid/glycerol_acylTrfase"/>
</dbReference>
<protein>
    <recommendedName>
        <fullName evidence="1">Phospholipid/glycerol acyltransferase domain-containing protein</fullName>
    </recommendedName>
</protein>
<dbReference type="EMBL" id="SJPK01000012">
    <property type="protein sequence ID" value="TWT56582.1"/>
    <property type="molecule type" value="Genomic_DNA"/>
</dbReference>
<name>A0A5C5X327_9BACT</name>
<dbReference type="RefSeq" id="WP_146392984.1">
    <property type="nucleotide sequence ID" value="NZ_SJPK01000012.1"/>
</dbReference>
<organism evidence="2 3">
    <name type="scientific">Allorhodopirellula solitaria</name>
    <dbReference type="NCBI Taxonomy" id="2527987"/>
    <lineage>
        <taxon>Bacteria</taxon>
        <taxon>Pseudomonadati</taxon>
        <taxon>Planctomycetota</taxon>
        <taxon>Planctomycetia</taxon>
        <taxon>Pirellulales</taxon>
        <taxon>Pirellulaceae</taxon>
        <taxon>Allorhodopirellula</taxon>
    </lineage>
</organism>
<keyword evidence="3" id="KW-1185">Reference proteome</keyword>
<dbReference type="SMART" id="SM00563">
    <property type="entry name" value="PlsC"/>
    <property type="match status" value="1"/>
</dbReference>
<evidence type="ECO:0000313" key="2">
    <source>
        <dbReference type="EMBL" id="TWT56582.1"/>
    </source>
</evidence>
<evidence type="ECO:0000259" key="1">
    <source>
        <dbReference type="SMART" id="SM00563"/>
    </source>
</evidence>